<feature type="region of interest" description="Disordered" evidence="1">
    <location>
        <begin position="1"/>
        <end position="25"/>
    </location>
</feature>
<reference evidence="2 3" key="1">
    <citation type="journal article" date="2019" name="Int. J. Syst. Evol. Microbiol.">
        <title>The Global Catalogue of Microorganisms (GCM) 10K type strain sequencing project: providing services to taxonomists for standard genome sequencing and annotation.</title>
        <authorList>
            <consortium name="The Broad Institute Genomics Platform"/>
            <consortium name="The Broad Institute Genome Sequencing Center for Infectious Disease"/>
            <person name="Wu L."/>
            <person name="Ma J."/>
        </authorList>
    </citation>
    <scope>NUCLEOTIDE SEQUENCE [LARGE SCALE GENOMIC DNA]</scope>
    <source>
        <strain evidence="2 3">JCM 15933</strain>
    </source>
</reference>
<evidence type="ECO:0000256" key="1">
    <source>
        <dbReference type="SAM" id="MobiDB-lite"/>
    </source>
</evidence>
<organism evidence="2 3">
    <name type="scientific">Dactylosporangium maewongense</name>
    <dbReference type="NCBI Taxonomy" id="634393"/>
    <lineage>
        <taxon>Bacteria</taxon>
        <taxon>Bacillati</taxon>
        <taxon>Actinomycetota</taxon>
        <taxon>Actinomycetes</taxon>
        <taxon>Micromonosporales</taxon>
        <taxon>Micromonosporaceae</taxon>
        <taxon>Dactylosporangium</taxon>
    </lineage>
</organism>
<feature type="compositionally biased region" description="Pro residues" evidence="1">
    <location>
        <begin position="101"/>
        <end position="118"/>
    </location>
</feature>
<feature type="region of interest" description="Disordered" evidence="1">
    <location>
        <begin position="44"/>
        <end position="67"/>
    </location>
</feature>
<feature type="region of interest" description="Disordered" evidence="1">
    <location>
        <begin position="99"/>
        <end position="120"/>
    </location>
</feature>
<evidence type="ECO:0000313" key="2">
    <source>
        <dbReference type="EMBL" id="GAA1541042.1"/>
    </source>
</evidence>
<dbReference type="EMBL" id="BAAAQD010000016">
    <property type="protein sequence ID" value="GAA1541042.1"/>
    <property type="molecule type" value="Genomic_DNA"/>
</dbReference>
<evidence type="ECO:0000313" key="3">
    <source>
        <dbReference type="Proteomes" id="UP001501470"/>
    </source>
</evidence>
<sequence length="151" mass="15399">MTGPATHRDPRALAGAGPSVVDPRPPAVLAVPAVRVRVAPGGSRRIPLPLAVPAPPPPPRPAVFEPTGAAPVTRTAVFPPPAAFPAPPAPAERVVVFPASSAPPPAPGAAAPPAPPPDLDALAARLLDPLLRSITARQRAERDRRDGHGRR</sequence>
<dbReference type="Proteomes" id="UP001501470">
    <property type="component" value="Unassembled WGS sequence"/>
</dbReference>
<dbReference type="RefSeq" id="WP_344506888.1">
    <property type="nucleotide sequence ID" value="NZ_BAAAQD010000016.1"/>
</dbReference>
<accession>A0ABN2BJ28</accession>
<feature type="compositionally biased region" description="Basic and acidic residues" evidence="1">
    <location>
        <begin position="1"/>
        <end position="11"/>
    </location>
</feature>
<protein>
    <submittedName>
        <fullName evidence="2">Uncharacterized protein</fullName>
    </submittedName>
</protein>
<comment type="caution">
    <text evidence="2">The sequence shown here is derived from an EMBL/GenBank/DDBJ whole genome shotgun (WGS) entry which is preliminary data.</text>
</comment>
<proteinExistence type="predicted"/>
<feature type="compositionally biased region" description="Pro residues" evidence="1">
    <location>
        <begin position="50"/>
        <end position="61"/>
    </location>
</feature>
<keyword evidence="3" id="KW-1185">Reference proteome</keyword>
<gene>
    <name evidence="2" type="ORF">GCM10009827_070580</name>
</gene>
<name>A0ABN2BJ28_9ACTN</name>